<organism evidence="1 2">
    <name type="scientific">Fusobacterium necrophorum</name>
    <dbReference type="NCBI Taxonomy" id="859"/>
    <lineage>
        <taxon>Bacteria</taxon>
        <taxon>Fusobacteriati</taxon>
        <taxon>Fusobacteriota</taxon>
        <taxon>Fusobacteriia</taxon>
        <taxon>Fusobacteriales</taxon>
        <taxon>Fusobacteriaceae</taxon>
        <taxon>Fusobacterium</taxon>
    </lineage>
</organism>
<protein>
    <submittedName>
        <fullName evidence="1">Uncharacterized protein</fullName>
    </submittedName>
</protein>
<dbReference type="RefSeq" id="WP_035901001.1">
    <property type="nucleotide sequence ID" value="NZ_JAMGTN010000019.1"/>
</dbReference>
<name>A0A4Q2KTX6_9FUSO</name>
<dbReference type="EMBL" id="SBAP01000020">
    <property type="protein sequence ID" value="RXZ68965.1"/>
    <property type="molecule type" value="Genomic_DNA"/>
</dbReference>
<proteinExistence type="predicted"/>
<dbReference type="AlphaFoldDB" id="A0A4Q2KTX6"/>
<dbReference type="Proteomes" id="UP000289216">
    <property type="component" value="Unassembled WGS sequence"/>
</dbReference>
<sequence length="61" mass="7349">MKTRYKLYDTKNKILLGIYDSLSEVRTAIENITGNKIRLDYNYNNQGTYSRQYLTFVERYV</sequence>
<accession>A0A4Q2KTX6</accession>
<reference evidence="1 2" key="1">
    <citation type="submission" date="2019-01" db="EMBL/GenBank/DDBJ databases">
        <title>Fusobacterium necrophorum Isolated From the Uterus of Dairy Cows.</title>
        <authorList>
            <person name="Francis A.M."/>
        </authorList>
    </citation>
    <scope>NUCLEOTIDE SEQUENCE [LARGE SCALE GENOMIC DNA]</scope>
    <source>
        <strain evidence="1 2">KG35</strain>
    </source>
</reference>
<evidence type="ECO:0000313" key="1">
    <source>
        <dbReference type="EMBL" id="RXZ68965.1"/>
    </source>
</evidence>
<evidence type="ECO:0000313" key="2">
    <source>
        <dbReference type="Proteomes" id="UP000289216"/>
    </source>
</evidence>
<gene>
    <name evidence="1" type="ORF">EPT53_08100</name>
</gene>
<comment type="caution">
    <text evidence="1">The sequence shown here is derived from an EMBL/GenBank/DDBJ whole genome shotgun (WGS) entry which is preliminary data.</text>
</comment>